<evidence type="ECO:0000313" key="4">
    <source>
        <dbReference type="Proteomes" id="UP000827138"/>
    </source>
</evidence>
<dbReference type="EC" id="2.5.1.15" evidence="3"/>
<feature type="domain" description="Pterin-binding" evidence="2">
    <location>
        <begin position="1"/>
        <end position="165"/>
    </location>
</feature>
<proteinExistence type="predicted"/>
<dbReference type="GO" id="GO:0004156">
    <property type="term" value="F:dihydropteroate synthase activity"/>
    <property type="evidence" value="ECO:0007669"/>
    <property type="project" value="UniProtKB-EC"/>
</dbReference>
<dbReference type="PANTHER" id="PTHR20941:SF1">
    <property type="entry name" value="FOLIC ACID SYNTHESIS PROTEIN FOL1"/>
    <property type="match status" value="1"/>
</dbReference>
<keyword evidence="3" id="KW-0808">Transferase</keyword>
<dbReference type="PANTHER" id="PTHR20941">
    <property type="entry name" value="FOLATE SYNTHESIS PROTEINS"/>
    <property type="match status" value="1"/>
</dbReference>
<sequence>MGVVNVTPDSFSEGGPSCATEAAGARGGALLGQGAAIVDVGGESTLPQTSSRGIPLASPGAVVGVDTGWAEVAARALEAGARLVNGDVVDDVLRELRPRSDAAPEAGVPPGSLTVDPGLSSAEVASTLDAVRVTARRGAEAAVAAWRPLGGAPSVAVSPDSPSCG</sequence>
<protein>
    <submittedName>
        <fullName evidence="3">Dihydropteroate synthase</fullName>
        <ecNumber evidence="3">2.5.1.15</ecNumber>
    </submittedName>
</protein>
<dbReference type="RefSeq" id="WP_220644531.1">
    <property type="nucleotide sequence ID" value="NZ_CP080647.1"/>
</dbReference>
<reference evidence="3 4" key="1">
    <citation type="submission" date="2021-08" db="EMBL/GenBank/DDBJ databases">
        <authorList>
            <person name="Ping M."/>
        </authorList>
    </citation>
    <scope>NUCLEOTIDE SEQUENCE [LARGE SCALE GENOMIC DNA]</scope>
    <source>
        <strain evidence="3 4">MG28</strain>
    </source>
</reference>
<dbReference type="Proteomes" id="UP000827138">
    <property type="component" value="Chromosome"/>
</dbReference>
<dbReference type="EMBL" id="CP080647">
    <property type="protein sequence ID" value="QYX75361.1"/>
    <property type="molecule type" value="Genomic_DNA"/>
</dbReference>
<accession>A0ABX8XHE3</accession>
<keyword evidence="4" id="KW-1185">Reference proteome</keyword>
<evidence type="ECO:0000256" key="1">
    <source>
        <dbReference type="SAM" id="MobiDB-lite"/>
    </source>
</evidence>
<feature type="region of interest" description="Disordered" evidence="1">
    <location>
        <begin position="99"/>
        <end position="119"/>
    </location>
</feature>
<dbReference type="InterPro" id="IPR011005">
    <property type="entry name" value="Dihydropteroate_synth-like_sf"/>
</dbReference>
<gene>
    <name evidence="3" type="ORF">K1J60_01475</name>
</gene>
<dbReference type="SUPFAM" id="SSF51717">
    <property type="entry name" value="Dihydropteroate synthetase-like"/>
    <property type="match status" value="1"/>
</dbReference>
<dbReference type="InterPro" id="IPR000489">
    <property type="entry name" value="Pterin-binding_dom"/>
</dbReference>
<evidence type="ECO:0000313" key="3">
    <source>
        <dbReference type="EMBL" id="QYX75361.1"/>
    </source>
</evidence>
<dbReference type="PROSITE" id="PS00793">
    <property type="entry name" value="DHPS_2"/>
    <property type="match status" value="1"/>
</dbReference>
<name>A0ABX8XHE3_9ACTN</name>
<dbReference type="Pfam" id="PF00809">
    <property type="entry name" value="Pterin_bind"/>
    <property type="match status" value="1"/>
</dbReference>
<organism evidence="3 4">
    <name type="scientific">Streptomyces akebiae</name>
    <dbReference type="NCBI Taxonomy" id="2865673"/>
    <lineage>
        <taxon>Bacteria</taxon>
        <taxon>Bacillati</taxon>
        <taxon>Actinomycetota</taxon>
        <taxon>Actinomycetes</taxon>
        <taxon>Kitasatosporales</taxon>
        <taxon>Streptomycetaceae</taxon>
        <taxon>Streptomyces</taxon>
    </lineage>
</organism>
<dbReference type="InterPro" id="IPR045031">
    <property type="entry name" value="DHP_synth-like"/>
</dbReference>
<dbReference type="Gene3D" id="3.20.20.20">
    <property type="entry name" value="Dihydropteroate synthase-like"/>
    <property type="match status" value="1"/>
</dbReference>
<dbReference type="PROSITE" id="PS50972">
    <property type="entry name" value="PTERIN_BINDING"/>
    <property type="match status" value="1"/>
</dbReference>
<evidence type="ECO:0000259" key="2">
    <source>
        <dbReference type="PROSITE" id="PS50972"/>
    </source>
</evidence>